<reference evidence="2 3" key="1">
    <citation type="journal article" date="2015" name="Genome Announc.">
        <title>Expanding the biotechnology potential of lactobacilli through comparative genomics of 213 strains and associated genera.</title>
        <authorList>
            <person name="Sun Z."/>
            <person name="Harris H.M."/>
            <person name="McCann A."/>
            <person name="Guo C."/>
            <person name="Argimon S."/>
            <person name="Zhang W."/>
            <person name="Yang X."/>
            <person name="Jeffery I.B."/>
            <person name="Cooney J.C."/>
            <person name="Kagawa T.F."/>
            <person name="Liu W."/>
            <person name="Song Y."/>
            <person name="Salvetti E."/>
            <person name="Wrobel A."/>
            <person name="Rasinkangas P."/>
            <person name="Parkhill J."/>
            <person name="Rea M.C."/>
            <person name="O'Sullivan O."/>
            <person name="Ritari J."/>
            <person name="Douillard F.P."/>
            <person name="Paul Ross R."/>
            <person name="Yang R."/>
            <person name="Briner A.E."/>
            <person name="Felis G.E."/>
            <person name="de Vos W.M."/>
            <person name="Barrangou R."/>
            <person name="Klaenhammer T.R."/>
            <person name="Caufield P.W."/>
            <person name="Cui Y."/>
            <person name="Zhang H."/>
            <person name="O'Toole P.W."/>
        </authorList>
    </citation>
    <scope>NUCLEOTIDE SEQUENCE [LARGE SCALE GENOMIC DNA]</scope>
    <source>
        <strain evidence="2 3">DSM 24302</strain>
    </source>
</reference>
<dbReference type="STRING" id="1423802.FC56_GL001350"/>
<keyword evidence="3" id="KW-1185">Reference proteome</keyword>
<dbReference type="Gene3D" id="3.40.430.10">
    <property type="entry name" value="Dihydrofolate Reductase, subunit A"/>
    <property type="match status" value="1"/>
</dbReference>
<comment type="caution">
    <text evidence="2">The sequence shown here is derived from an EMBL/GenBank/DDBJ whole genome shotgun (WGS) entry which is preliminary data.</text>
</comment>
<evidence type="ECO:0000259" key="1">
    <source>
        <dbReference type="Pfam" id="PF01872"/>
    </source>
</evidence>
<name>A0A0R2D2P0_9LACO</name>
<dbReference type="EMBL" id="AYZR01000004">
    <property type="protein sequence ID" value="KRM94396.1"/>
    <property type="molecule type" value="Genomic_DNA"/>
</dbReference>
<dbReference type="PANTHER" id="PTHR38011:SF11">
    <property type="entry name" value="2,5-DIAMINO-6-RIBOSYLAMINO-4(3H)-PYRIMIDINONE 5'-PHOSPHATE REDUCTASE"/>
    <property type="match status" value="1"/>
</dbReference>
<dbReference type="PANTHER" id="PTHR38011">
    <property type="entry name" value="DIHYDROFOLATE REDUCTASE FAMILY PROTEIN (AFU_ORTHOLOGUE AFUA_8G06820)"/>
    <property type="match status" value="1"/>
</dbReference>
<dbReference type="SUPFAM" id="SSF53597">
    <property type="entry name" value="Dihydrofolate reductase-like"/>
    <property type="match status" value="1"/>
</dbReference>
<dbReference type="PATRIC" id="fig|1423802.4.peg.1369"/>
<feature type="domain" description="Bacterial bifunctional deaminase-reductase C-terminal" evidence="1">
    <location>
        <begin position="2"/>
        <end position="165"/>
    </location>
</feature>
<dbReference type="AlphaFoldDB" id="A0A0R2D2P0"/>
<dbReference type="InterPro" id="IPR002734">
    <property type="entry name" value="RibDG_C"/>
</dbReference>
<dbReference type="GO" id="GO:0008703">
    <property type="term" value="F:5-amino-6-(5-phosphoribosylamino)uracil reductase activity"/>
    <property type="evidence" value="ECO:0007669"/>
    <property type="project" value="InterPro"/>
</dbReference>
<organism evidence="2 3">
    <name type="scientific">Lentilactobacillus senioris DSM 24302 = JCM 17472</name>
    <dbReference type="NCBI Taxonomy" id="1423802"/>
    <lineage>
        <taxon>Bacteria</taxon>
        <taxon>Bacillati</taxon>
        <taxon>Bacillota</taxon>
        <taxon>Bacilli</taxon>
        <taxon>Lactobacillales</taxon>
        <taxon>Lactobacillaceae</taxon>
        <taxon>Lentilactobacillus</taxon>
    </lineage>
</organism>
<dbReference type="RefSeq" id="WP_054670008.1">
    <property type="nucleotide sequence ID" value="NZ_AYZR01000004.1"/>
</dbReference>
<dbReference type="Pfam" id="PF01872">
    <property type="entry name" value="RibD_C"/>
    <property type="match status" value="1"/>
</dbReference>
<proteinExistence type="predicted"/>
<sequence length="179" mass="20319">MRKVVLFIAQSLDGYIAKTNGNINFLENPQRDESIDHEYENLMANVDTVVMGRTTYDQVVNELMPDHYPYEQQQSYILTSHPTPEIADRHFVNEPVVELVEKLRREAGEGIWIIGGSSLIAPLVNANLIDSYIIAVLPTILGGGIPLFNEQTQERKMVLKSAKQINDIAYLKYEKKVTQ</sequence>
<accession>A0A0R2D2P0</accession>
<dbReference type="InterPro" id="IPR024072">
    <property type="entry name" value="DHFR-like_dom_sf"/>
</dbReference>
<evidence type="ECO:0000313" key="3">
    <source>
        <dbReference type="Proteomes" id="UP000051256"/>
    </source>
</evidence>
<evidence type="ECO:0000313" key="2">
    <source>
        <dbReference type="EMBL" id="KRM94396.1"/>
    </source>
</evidence>
<dbReference type="Proteomes" id="UP000051256">
    <property type="component" value="Unassembled WGS sequence"/>
</dbReference>
<gene>
    <name evidence="2" type="ORF">FC56_GL001350</name>
</gene>
<dbReference type="InterPro" id="IPR050765">
    <property type="entry name" value="Riboflavin_Biosynth_HTPR"/>
</dbReference>
<dbReference type="GO" id="GO:0009231">
    <property type="term" value="P:riboflavin biosynthetic process"/>
    <property type="evidence" value="ECO:0007669"/>
    <property type="project" value="InterPro"/>
</dbReference>
<protein>
    <submittedName>
        <fullName evidence="2">Dihydrofolate reductase</fullName>
    </submittedName>
</protein>